<dbReference type="GO" id="GO:0046872">
    <property type="term" value="F:metal ion binding"/>
    <property type="evidence" value="ECO:0007669"/>
    <property type="project" value="UniProtKB-KW"/>
</dbReference>
<keyword evidence="2 7" id="KW-0408">Iron</keyword>
<feature type="binding site" description="axial binding residue" evidence="7">
    <location>
        <position position="9"/>
    </location>
    <ligand>
        <name>Fe-coproporphyrin III</name>
        <dbReference type="ChEBI" id="CHEBI:68438"/>
    </ligand>
    <ligandPart>
        <name>Fe</name>
        <dbReference type="ChEBI" id="CHEBI:18248"/>
    </ligandPart>
</feature>
<feature type="binding site" evidence="7">
    <location>
        <position position="180"/>
    </location>
    <ligand>
        <name>Fe(2+)</name>
        <dbReference type="ChEBI" id="CHEBI:29033"/>
    </ligand>
</feature>
<dbReference type="Proteomes" id="UP000242699">
    <property type="component" value="Unassembled WGS sequence"/>
</dbReference>
<dbReference type="EMBL" id="PXYT01000078">
    <property type="protein sequence ID" value="PSR24443.1"/>
    <property type="molecule type" value="Genomic_DNA"/>
</dbReference>
<comment type="similarity">
    <text evidence="7 8">Belongs to the ferrochelatase family.</text>
</comment>
<gene>
    <name evidence="7" type="primary">cpfC</name>
    <name evidence="9" type="ORF">C7B43_19035</name>
</gene>
<dbReference type="GO" id="GO:0006783">
    <property type="term" value="P:heme biosynthetic process"/>
    <property type="evidence" value="ECO:0007669"/>
    <property type="project" value="UniProtKB-UniRule"/>
</dbReference>
<comment type="function">
    <text evidence="7">Involved in coproporphyrin-dependent heme b biosynthesis. Catalyzes the insertion of ferrous iron into coproporphyrin III to form Fe-coproporphyrin III.</text>
</comment>
<evidence type="ECO:0000256" key="6">
    <source>
        <dbReference type="ARBA" id="ARBA00024536"/>
    </source>
</evidence>
<keyword evidence="5 7" id="KW-0627">Porphyrin biosynthesis</keyword>
<protein>
    <recommendedName>
        <fullName evidence="7">Coproporphyrin III ferrochelatase</fullName>
        <ecNumber evidence="7">4.99.1.9</ecNumber>
    </recommendedName>
</protein>
<evidence type="ECO:0000256" key="4">
    <source>
        <dbReference type="ARBA" id="ARBA00023239"/>
    </source>
</evidence>
<accession>A0A2T2WQE8</accession>
<dbReference type="InterPro" id="IPR033659">
    <property type="entry name" value="Ferrochelatase_N"/>
</dbReference>
<dbReference type="GO" id="GO:0005737">
    <property type="term" value="C:cytoplasm"/>
    <property type="evidence" value="ECO:0007669"/>
    <property type="project" value="UniProtKB-SubCell"/>
</dbReference>
<feature type="binding site" evidence="7">
    <location>
        <position position="120"/>
    </location>
    <ligand>
        <name>Fe-coproporphyrin III</name>
        <dbReference type="ChEBI" id="CHEBI:68438"/>
    </ligand>
</feature>
<dbReference type="HAMAP" id="MF_00323">
    <property type="entry name" value="Ferrochelatase"/>
    <property type="match status" value="1"/>
</dbReference>
<feature type="binding site" evidence="7">
    <location>
        <begin position="42"/>
        <end position="43"/>
    </location>
    <ligand>
        <name>Fe-coproporphyrin III</name>
        <dbReference type="ChEBI" id="CHEBI:68438"/>
    </ligand>
</feature>
<feature type="binding site" evidence="7">
    <location>
        <position position="26"/>
    </location>
    <ligand>
        <name>Fe-coproporphyrin III</name>
        <dbReference type="ChEBI" id="CHEBI:68438"/>
    </ligand>
</feature>
<keyword evidence="7" id="KW-0963">Cytoplasm</keyword>
<feature type="binding site" evidence="7">
    <location>
        <position position="50"/>
    </location>
    <ligand>
        <name>Fe-coproporphyrin III</name>
        <dbReference type="ChEBI" id="CHEBI:68438"/>
    </ligand>
</feature>
<proteinExistence type="inferred from homology"/>
<comment type="subcellular location">
    <subcellularLocation>
        <location evidence="7">Cytoplasm</location>
    </subcellularLocation>
</comment>
<dbReference type="SUPFAM" id="SSF53800">
    <property type="entry name" value="Chelatase"/>
    <property type="match status" value="1"/>
</dbReference>
<dbReference type="InterPro" id="IPR033644">
    <property type="entry name" value="Ferrochelatase_C"/>
</dbReference>
<feature type="binding site" evidence="7">
    <location>
        <position position="260"/>
    </location>
    <ligand>
        <name>Fe(2+)</name>
        <dbReference type="ChEBI" id="CHEBI:29033"/>
    </ligand>
</feature>
<dbReference type="CDD" id="cd03411">
    <property type="entry name" value="Ferrochelatase_N"/>
    <property type="match status" value="1"/>
</dbReference>
<name>A0A2T2WQE8_9FIRM</name>
<comment type="pathway">
    <text evidence="1 7">Porphyrin-containing compound metabolism; protoheme biosynthesis.</text>
</comment>
<dbReference type="AlphaFoldDB" id="A0A2T2WQE8"/>
<dbReference type="PANTHER" id="PTHR11108">
    <property type="entry name" value="FERROCHELATASE"/>
    <property type="match status" value="1"/>
</dbReference>
<dbReference type="NCBIfam" id="TIGR00109">
    <property type="entry name" value="hemH"/>
    <property type="match status" value="1"/>
</dbReference>
<keyword evidence="4 7" id="KW-0456">Lyase</keyword>
<dbReference type="Gene3D" id="3.40.50.1400">
    <property type="match status" value="2"/>
</dbReference>
<keyword evidence="3 7" id="KW-0350">Heme biosynthesis</keyword>
<sequence length="313" mass="35436">MIGVLLMAYGSPQGPDDLVRYYTHIRHGRAPSAEELDNLRMRYDAIGGFSPLTAMTQGQGKGLQEALDSSEPGRFRVFLGLKHSPPFISTAIRQMASDGVDHFIALVLAPHYSSMSVGEYFDEIGRSLEKGNRPMTWHGIHSWYHFPSFIDLVSERLRRAHKFFFTEAEQRDLVTVFTAHSLPQRIYRMGDPYPAQLRETGELVAESLGLTRYRFSWQSAGRTREPWMRPDIVETIRALGAEGHKHVLVCPVGFVSDHLEILYDLDIECRRAAQAAGVHMERTSSFNDDSQFTRVLAEIVRKTAECGYGVTKE</sequence>
<dbReference type="InterPro" id="IPR001015">
    <property type="entry name" value="Ferrochelatase"/>
</dbReference>
<evidence type="ECO:0000256" key="2">
    <source>
        <dbReference type="ARBA" id="ARBA00023004"/>
    </source>
</evidence>
<reference evidence="9 10" key="1">
    <citation type="journal article" date="2014" name="BMC Genomics">
        <title>Comparison of environmental and isolate Sulfobacillus genomes reveals diverse carbon, sulfur, nitrogen, and hydrogen metabolisms.</title>
        <authorList>
            <person name="Justice N.B."/>
            <person name="Norman A."/>
            <person name="Brown C.T."/>
            <person name="Singh A."/>
            <person name="Thomas B.C."/>
            <person name="Banfield J.F."/>
        </authorList>
    </citation>
    <scope>NUCLEOTIDE SEQUENCE [LARGE SCALE GENOMIC DNA]</scope>
    <source>
        <strain evidence="9">AMDSBA1</strain>
    </source>
</reference>
<dbReference type="Pfam" id="PF00762">
    <property type="entry name" value="Ferrochelatase"/>
    <property type="match status" value="1"/>
</dbReference>
<dbReference type="UniPathway" id="UPA00252"/>
<evidence type="ECO:0000313" key="9">
    <source>
        <dbReference type="EMBL" id="PSR24443.1"/>
    </source>
</evidence>
<evidence type="ECO:0000256" key="7">
    <source>
        <dbReference type="HAMAP-Rule" id="MF_00323"/>
    </source>
</evidence>
<dbReference type="CDD" id="cd00419">
    <property type="entry name" value="Ferrochelatase_C"/>
    <property type="match status" value="1"/>
</dbReference>
<keyword evidence="7" id="KW-0479">Metal-binding</keyword>
<comment type="caution">
    <text evidence="9">The sequence shown here is derived from an EMBL/GenBank/DDBJ whole genome shotgun (WGS) entry which is preliminary data.</text>
</comment>
<comment type="catalytic activity">
    <reaction evidence="6">
        <text>Fe-coproporphyrin III + 2 H(+) = coproporphyrin III + Fe(2+)</text>
        <dbReference type="Rhea" id="RHEA:49572"/>
        <dbReference type="ChEBI" id="CHEBI:15378"/>
        <dbReference type="ChEBI" id="CHEBI:29033"/>
        <dbReference type="ChEBI" id="CHEBI:68438"/>
        <dbReference type="ChEBI" id="CHEBI:131725"/>
        <dbReference type="EC" id="4.99.1.9"/>
    </reaction>
    <physiologicalReaction direction="right-to-left" evidence="6">
        <dbReference type="Rhea" id="RHEA:49574"/>
    </physiologicalReaction>
</comment>
<dbReference type="GO" id="GO:0004325">
    <property type="term" value="F:ferrochelatase activity"/>
    <property type="evidence" value="ECO:0007669"/>
    <property type="project" value="UniProtKB-UniRule"/>
</dbReference>
<evidence type="ECO:0000256" key="3">
    <source>
        <dbReference type="ARBA" id="ARBA00023133"/>
    </source>
</evidence>
<evidence type="ECO:0000256" key="8">
    <source>
        <dbReference type="RuleBase" id="RU004185"/>
    </source>
</evidence>
<dbReference type="PANTHER" id="PTHR11108:SF1">
    <property type="entry name" value="FERROCHELATASE, MITOCHONDRIAL"/>
    <property type="match status" value="1"/>
</dbReference>
<dbReference type="EC" id="4.99.1.9" evidence="7"/>
<organism evidence="9 10">
    <name type="scientific">Sulfobacillus benefaciens</name>
    <dbReference type="NCBI Taxonomy" id="453960"/>
    <lineage>
        <taxon>Bacteria</taxon>
        <taxon>Bacillati</taxon>
        <taxon>Bacillota</taxon>
        <taxon>Clostridia</taxon>
        <taxon>Eubacteriales</taxon>
        <taxon>Clostridiales Family XVII. Incertae Sedis</taxon>
        <taxon>Sulfobacillus</taxon>
    </lineage>
</organism>
<evidence type="ECO:0000256" key="1">
    <source>
        <dbReference type="ARBA" id="ARBA00004744"/>
    </source>
</evidence>
<evidence type="ECO:0000256" key="5">
    <source>
        <dbReference type="ARBA" id="ARBA00023244"/>
    </source>
</evidence>
<evidence type="ECO:0000313" key="10">
    <source>
        <dbReference type="Proteomes" id="UP000242699"/>
    </source>
</evidence>